<evidence type="ECO:0000256" key="11">
    <source>
        <dbReference type="PROSITE-ProRule" id="PRU01360"/>
    </source>
</evidence>
<dbReference type="Proteomes" id="UP000241167">
    <property type="component" value="Unassembled WGS sequence"/>
</dbReference>
<evidence type="ECO:0000256" key="4">
    <source>
        <dbReference type="ARBA" id="ARBA00022496"/>
    </source>
</evidence>
<dbReference type="InterPro" id="IPR039426">
    <property type="entry name" value="TonB-dep_rcpt-like"/>
</dbReference>
<dbReference type="Pfam" id="PF07660">
    <property type="entry name" value="STN"/>
    <property type="match status" value="1"/>
</dbReference>
<protein>
    <submittedName>
        <fullName evidence="16">TonB-dependent receptor</fullName>
    </submittedName>
</protein>
<sequence length="802" mass="86402">MACGSSRGPVRRADLLPVLIVPLAAATPADAQESVQINLPGGRLSDALIALAGQTGTSIGTSDTGLSTIRTPPLRGRMTLGAALDRLLAGTGYRYRFAGPRIVRITRARRSERADRRRPSPSPTPARVVLPPRPRPPEREIVITASKMGVALDRFGGTAHSVDLDESDAGRFGARATDAILGRLPMLASTSLGPGRDKIYIRGLADSSFNGPSQSTIGQYLGEARLTFNAPDPNLNLYDIDRVEVLEGPQDTLYGSGSLGGILRLVPNAPDPSRQSASAAAGLLVTRDGGWGNDLAAMVNVPLARDRIGLRLVGYGSTDPGYIDDLQRGRRDVNRTRSYGGRARLRWEAGNDWRIEIGALDQSNVGRDGQYALRGGPPLTRRTNFAQPFNNDYTMGDITVRKQWERTELVSATSFVDHSLASRFDATGFPGTTGPQVYDETVGIRLVSNETRLSRPDRDGLGWLVGWSLLLGENRISRELGPPGAQSAITGVRNETGEAALFGQYGLRLTPRLNLTLGGRLTFASSTGAPIDDPDEEREASRMDVWAAPMGEVTWRPGRRLTLYARYQEGFRAGGLALSPTGAPSTAQRFLSDNLGSFDVGLRYGRRGVDRFSLAAAASTATWENIQADLVDARGLPYTTNIGDGRILSLELDLVWRATPSLSLEMAGFLNDSELTTPDEGVIGIDDDSLPNIARTGARIAARYRTEFTSTASLTLDGSARYVGRSRLGAVAPFDLVQGGFVNARIGARVDLGRLGMTLDVDNIANVRGNRFSYGNPFTLAQGNQITPLRPRTFRIGLDVRF</sequence>
<dbReference type="PANTHER" id="PTHR32552">
    <property type="entry name" value="FERRICHROME IRON RECEPTOR-RELATED"/>
    <property type="match status" value="1"/>
</dbReference>
<evidence type="ECO:0000256" key="8">
    <source>
        <dbReference type="ARBA" id="ARBA00023077"/>
    </source>
</evidence>
<evidence type="ECO:0000256" key="5">
    <source>
        <dbReference type="ARBA" id="ARBA00022692"/>
    </source>
</evidence>
<dbReference type="SMART" id="SM00965">
    <property type="entry name" value="STN"/>
    <property type="match status" value="1"/>
</dbReference>
<evidence type="ECO:0000256" key="3">
    <source>
        <dbReference type="ARBA" id="ARBA00022452"/>
    </source>
</evidence>
<dbReference type="InterPro" id="IPR000531">
    <property type="entry name" value="Beta-barrel_TonB"/>
</dbReference>
<evidence type="ECO:0000256" key="14">
    <source>
        <dbReference type="SAM" id="SignalP"/>
    </source>
</evidence>
<feature type="domain" description="Secretin/TonB short N-terminal" evidence="15">
    <location>
        <begin position="57"/>
        <end position="108"/>
    </location>
</feature>
<evidence type="ECO:0000256" key="13">
    <source>
        <dbReference type="SAM" id="MobiDB-lite"/>
    </source>
</evidence>
<evidence type="ECO:0000256" key="7">
    <source>
        <dbReference type="ARBA" id="ARBA00023065"/>
    </source>
</evidence>
<dbReference type="PROSITE" id="PS52016">
    <property type="entry name" value="TONB_DEPENDENT_REC_3"/>
    <property type="match status" value="1"/>
</dbReference>
<dbReference type="GO" id="GO:0006826">
    <property type="term" value="P:iron ion transport"/>
    <property type="evidence" value="ECO:0007669"/>
    <property type="project" value="UniProtKB-KW"/>
</dbReference>
<feature type="region of interest" description="Disordered" evidence="13">
    <location>
        <begin position="108"/>
        <end position="136"/>
    </location>
</feature>
<evidence type="ECO:0000313" key="16">
    <source>
        <dbReference type="EMBL" id="PSJ43136.1"/>
    </source>
</evidence>
<dbReference type="InterPro" id="IPR011662">
    <property type="entry name" value="Secretin/TonB_short_N"/>
</dbReference>
<name>A0A2P7QYU8_9SPHN</name>
<comment type="subcellular location">
    <subcellularLocation>
        <location evidence="1 11">Cell outer membrane</location>
        <topology evidence="1 11">Multi-pass membrane protein</topology>
    </subcellularLocation>
</comment>
<evidence type="ECO:0000256" key="9">
    <source>
        <dbReference type="ARBA" id="ARBA00023136"/>
    </source>
</evidence>
<keyword evidence="10 11" id="KW-0998">Cell outer membrane</keyword>
<evidence type="ECO:0000259" key="15">
    <source>
        <dbReference type="SMART" id="SM00965"/>
    </source>
</evidence>
<keyword evidence="4" id="KW-0410">Iron transport</keyword>
<keyword evidence="16" id="KW-0675">Receptor</keyword>
<evidence type="ECO:0000256" key="1">
    <source>
        <dbReference type="ARBA" id="ARBA00004571"/>
    </source>
</evidence>
<dbReference type="SUPFAM" id="SSF56935">
    <property type="entry name" value="Porins"/>
    <property type="match status" value="1"/>
</dbReference>
<reference evidence="16 17" key="1">
    <citation type="submission" date="2018-03" db="EMBL/GenBank/DDBJ databases">
        <title>The draft genome of Sphingosinicella sp. GL-C-18.</title>
        <authorList>
            <person name="Liu L."/>
            <person name="Li L."/>
            <person name="Liang L."/>
            <person name="Zhang X."/>
            <person name="Wang T."/>
        </authorList>
    </citation>
    <scope>NUCLEOTIDE SEQUENCE [LARGE SCALE GENOMIC DNA]</scope>
    <source>
        <strain evidence="16 17">GL-C-18</strain>
    </source>
</reference>
<comment type="similarity">
    <text evidence="11 12">Belongs to the TonB-dependent receptor family.</text>
</comment>
<accession>A0A2P7QYU8</accession>
<dbReference type="Pfam" id="PF00593">
    <property type="entry name" value="TonB_dep_Rec_b-barrel"/>
    <property type="match status" value="1"/>
</dbReference>
<evidence type="ECO:0000313" key="17">
    <source>
        <dbReference type="Proteomes" id="UP000241167"/>
    </source>
</evidence>
<comment type="caution">
    <text evidence="16">The sequence shown here is derived from an EMBL/GenBank/DDBJ whole genome shotgun (WGS) entry which is preliminary data.</text>
</comment>
<dbReference type="Gene3D" id="2.40.170.20">
    <property type="entry name" value="TonB-dependent receptor, beta-barrel domain"/>
    <property type="match status" value="1"/>
</dbReference>
<feature type="signal peptide" evidence="14">
    <location>
        <begin position="1"/>
        <end position="31"/>
    </location>
</feature>
<gene>
    <name evidence="16" type="ORF">C7I55_01750</name>
</gene>
<keyword evidence="17" id="KW-1185">Reference proteome</keyword>
<keyword evidence="5 11" id="KW-0812">Transmembrane</keyword>
<dbReference type="GO" id="GO:0009279">
    <property type="term" value="C:cell outer membrane"/>
    <property type="evidence" value="ECO:0007669"/>
    <property type="project" value="UniProtKB-SubCell"/>
</dbReference>
<evidence type="ECO:0000256" key="12">
    <source>
        <dbReference type="RuleBase" id="RU003357"/>
    </source>
</evidence>
<organism evidence="16 17">
    <name type="scientific">Allosphingosinicella deserti</name>
    <dbReference type="NCBI Taxonomy" id="2116704"/>
    <lineage>
        <taxon>Bacteria</taxon>
        <taxon>Pseudomonadati</taxon>
        <taxon>Pseudomonadota</taxon>
        <taxon>Alphaproteobacteria</taxon>
        <taxon>Sphingomonadales</taxon>
        <taxon>Sphingomonadaceae</taxon>
        <taxon>Allosphingosinicella</taxon>
    </lineage>
</organism>
<keyword evidence="14" id="KW-0732">Signal</keyword>
<evidence type="ECO:0000256" key="6">
    <source>
        <dbReference type="ARBA" id="ARBA00023004"/>
    </source>
</evidence>
<keyword evidence="9 11" id="KW-0472">Membrane</keyword>
<dbReference type="PANTHER" id="PTHR32552:SF81">
    <property type="entry name" value="TONB-DEPENDENT OUTER MEMBRANE RECEPTOR"/>
    <property type="match status" value="1"/>
</dbReference>
<keyword evidence="7" id="KW-0406">Ion transport</keyword>
<keyword evidence="2 11" id="KW-0813">Transport</keyword>
<dbReference type="EMBL" id="PXYI01000001">
    <property type="protein sequence ID" value="PSJ43136.1"/>
    <property type="molecule type" value="Genomic_DNA"/>
</dbReference>
<dbReference type="InterPro" id="IPR012910">
    <property type="entry name" value="Plug_dom"/>
</dbReference>
<feature type="compositionally biased region" description="Basic and acidic residues" evidence="13">
    <location>
        <begin position="109"/>
        <end position="118"/>
    </location>
</feature>
<keyword evidence="3 11" id="KW-1134">Transmembrane beta strand</keyword>
<dbReference type="Gene3D" id="3.55.50.30">
    <property type="match status" value="1"/>
</dbReference>
<feature type="chain" id="PRO_5015119768" evidence="14">
    <location>
        <begin position="32"/>
        <end position="802"/>
    </location>
</feature>
<evidence type="ECO:0000256" key="2">
    <source>
        <dbReference type="ARBA" id="ARBA00022448"/>
    </source>
</evidence>
<keyword evidence="6" id="KW-0408">Iron</keyword>
<keyword evidence="8 12" id="KW-0798">TonB box</keyword>
<dbReference type="InterPro" id="IPR036942">
    <property type="entry name" value="Beta-barrel_TonB_sf"/>
</dbReference>
<dbReference type="AlphaFoldDB" id="A0A2P7QYU8"/>
<proteinExistence type="inferred from homology"/>
<evidence type="ECO:0000256" key="10">
    <source>
        <dbReference type="ARBA" id="ARBA00023237"/>
    </source>
</evidence>
<dbReference type="Pfam" id="PF07715">
    <property type="entry name" value="Plug"/>
    <property type="match status" value="1"/>
</dbReference>